<feature type="compositionally biased region" description="Acidic residues" evidence="1">
    <location>
        <begin position="147"/>
        <end position="164"/>
    </location>
</feature>
<feature type="compositionally biased region" description="Polar residues" evidence="1">
    <location>
        <begin position="335"/>
        <end position="362"/>
    </location>
</feature>
<proteinExistence type="predicted"/>
<keyword evidence="3" id="KW-1185">Reference proteome</keyword>
<feature type="region of interest" description="Disordered" evidence="1">
    <location>
        <begin position="147"/>
        <end position="170"/>
    </location>
</feature>
<dbReference type="Proteomes" id="UP000664534">
    <property type="component" value="Unassembled WGS sequence"/>
</dbReference>
<feature type="region of interest" description="Disordered" evidence="1">
    <location>
        <begin position="330"/>
        <end position="362"/>
    </location>
</feature>
<dbReference type="EMBL" id="CAJPDT010000043">
    <property type="protein sequence ID" value="CAF9926569.1"/>
    <property type="molecule type" value="Genomic_DNA"/>
</dbReference>
<evidence type="ECO:0000313" key="3">
    <source>
        <dbReference type="Proteomes" id="UP000664534"/>
    </source>
</evidence>
<gene>
    <name evidence="2" type="ORF">IMSHALPRED_006999</name>
</gene>
<sequence length="362" mass="39904">MKPNVIFNGKIADMRKQGQAIDYEPAEHNTQAVDHGQVVEGEQAFRPKDGFRTEECLYAGIGIECDSVCVYCDMKHVCLCWNLKRCSFEASIEPPCPLRIPGCRCSTGADPTYICKTGESFVGAYRQGAGDEEILVEELDDEGYFEEKTGEEDVTEGQTEDDGLVQDGSNEDVFNFPRGGGSLEDEHEGEDIVEEGTRKIGNENSLWPLSAAFWKGFVPAWEQGRLLPPPSQLQVDYNENSDFWSESRTIGHQNSVAAGQYAPGTRAQPSMDVLPLPIAFKYPSSFLLGPRQTRNQSLTTASRRKSAANSPIFSKYAEYATAYNGHSTLLPRSPELTNQEFKATSQNATAGGQCRPSQRPAT</sequence>
<evidence type="ECO:0000313" key="2">
    <source>
        <dbReference type="EMBL" id="CAF9926569.1"/>
    </source>
</evidence>
<name>A0A8H3FL59_9LECA</name>
<dbReference type="AlphaFoldDB" id="A0A8H3FL59"/>
<evidence type="ECO:0000256" key="1">
    <source>
        <dbReference type="SAM" id="MobiDB-lite"/>
    </source>
</evidence>
<organism evidence="2 3">
    <name type="scientific">Imshaugia aleurites</name>
    <dbReference type="NCBI Taxonomy" id="172621"/>
    <lineage>
        <taxon>Eukaryota</taxon>
        <taxon>Fungi</taxon>
        <taxon>Dikarya</taxon>
        <taxon>Ascomycota</taxon>
        <taxon>Pezizomycotina</taxon>
        <taxon>Lecanoromycetes</taxon>
        <taxon>OSLEUM clade</taxon>
        <taxon>Lecanoromycetidae</taxon>
        <taxon>Lecanorales</taxon>
        <taxon>Lecanorineae</taxon>
        <taxon>Parmeliaceae</taxon>
        <taxon>Imshaugia</taxon>
    </lineage>
</organism>
<protein>
    <submittedName>
        <fullName evidence="2">Uncharacterized protein</fullName>
    </submittedName>
</protein>
<accession>A0A8H3FL59</accession>
<comment type="caution">
    <text evidence="2">The sequence shown here is derived from an EMBL/GenBank/DDBJ whole genome shotgun (WGS) entry which is preliminary data.</text>
</comment>
<reference evidence="2" key="1">
    <citation type="submission" date="2021-03" db="EMBL/GenBank/DDBJ databases">
        <authorList>
            <person name="Tagirdzhanova G."/>
        </authorList>
    </citation>
    <scope>NUCLEOTIDE SEQUENCE</scope>
</reference>